<dbReference type="SUPFAM" id="SSF53474">
    <property type="entry name" value="alpha/beta-Hydrolases"/>
    <property type="match status" value="1"/>
</dbReference>
<keyword evidence="2" id="KW-0378">Hydrolase</keyword>
<evidence type="ECO:0000313" key="3">
    <source>
        <dbReference type="Proteomes" id="UP001227126"/>
    </source>
</evidence>
<dbReference type="PANTHER" id="PTHR43689">
    <property type="entry name" value="HYDROLASE"/>
    <property type="match status" value="1"/>
</dbReference>
<dbReference type="RefSeq" id="WP_284483625.1">
    <property type="nucleotide sequence ID" value="NZ_JASNJE010000001.1"/>
</dbReference>
<dbReference type="Gene3D" id="3.40.50.1820">
    <property type="entry name" value="alpha/beta hydrolase"/>
    <property type="match status" value="1"/>
</dbReference>
<dbReference type="Pfam" id="PF12697">
    <property type="entry name" value="Abhydrolase_6"/>
    <property type="match status" value="1"/>
</dbReference>
<feature type="domain" description="AB hydrolase-1" evidence="1">
    <location>
        <begin position="34"/>
        <end position="254"/>
    </location>
</feature>
<reference evidence="2 3" key="1">
    <citation type="submission" date="2023-05" db="EMBL/GenBank/DDBJ databases">
        <title>Sedimentitalea sp. nov. JM2-8.</title>
        <authorList>
            <person name="Huang J."/>
        </authorList>
    </citation>
    <scope>NUCLEOTIDE SEQUENCE [LARGE SCALE GENOMIC DNA]</scope>
    <source>
        <strain evidence="2 3">JM2-8</strain>
    </source>
</reference>
<dbReference type="InterPro" id="IPR029058">
    <property type="entry name" value="AB_hydrolase_fold"/>
</dbReference>
<dbReference type="EMBL" id="JASNJE010000001">
    <property type="protein sequence ID" value="MDK3071672.1"/>
    <property type="molecule type" value="Genomic_DNA"/>
</dbReference>
<name>A0ABT7F988_9RHOB</name>
<gene>
    <name evidence="2" type="ORF">QO034_00990</name>
</gene>
<keyword evidence="3" id="KW-1185">Reference proteome</keyword>
<evidence type="ECO:0000259" key="1">
    <source>
        <dbReference type="Pfam" id="PF12697"/>
    </source>
</evidence>
<protein>
    <submittedName>
        <fullName evidence="2">Alpha/beta hydrolase</fullName>
    </submittedName>
</protein>
<dbReference type="Proteomes" id="UP001227126">
    <property type="component" value="Unassembled WGS sequence"/>
</dbReference>
<organism evidence="2 3">
    <name type="scientific">Sedimentitalea xiamensis</name>
    <dbReference type="NCBI Taxonomy" id="3050037"/>
    <lineage>
        <taxon>Bacteria</taxon>
        <taxon>Pseudomonadati</taxon>
        <taxon>Pseudomonadota</taxon>
        <taxon>Alphaproteobacteria</taxon>
        <taxon>Rhodobacterales</taxon>
        <taxon>Paracoccaceae</taxon>
        <taxon>Sedimentitalea</taxon>
    </lineage>
</organism>
<accession>A0ABT7F988</accession>
<sequence>MLDWSSTPRSALVVNGVTLEYACHGPSPDSSPTIVMLHEGLGSVELWRDFPEQVAARTGMGVFAYSRQGYGASDPVPLPRPLDFMTREARDVLPGILDQIGFSKGILFGHSDGATIAALYAGGVADHRIRGLILMAPHFFTEPSGLAQIAKAAQAYESGVLRRRLARYHKDVDGAFRGWAETWLDPSFVDWNVADTIDYFRIPVLAIQGRDDQYGTLAQISEIEDRAYSPVDTLILDGCKHAPHQEQPDRVLAAVEDFARRLQRIEAVDVQPGLVG</sequence>
<dbReference type="GO" id="GO:0016787">
    <property type="term" value="F:hydrolase activity"/>
    <property type="evidence" value="ECO:0007669"/>
    <property type="project" value="UniProtKB-KW"/>
</dbReference>
<proteinExistence type="predicted"/>
<comment type="caution">
    <text evidence="2">The sequence shown here is derived from an EMBL/GenBank/DDBJ whole genome shotgun (WGS) entry which is preliminary data.</text>
</comment>
<dbReference type="InterPro" id="IPR000073">
    <property type="entry name" value="AB_hydrolase_1"/>
</dbReference>
<evidence type="ECO:0000313" key="2">
    <source>
        <dbReference type="EMBL" id="MDK3071672.1"/>
    </source>
</evidence>
<dbReference type="PANTHER" id="PTHR43689:SF8">
    <property type="entry name" value="ALPHA_BETA-HYDROLASES SUPERFAMILY PROTEIN"/>
    <property type="match status" value="1"/>
</dbReference>